<protein>
    <submittedName>
        <fullName evidence="2">Uncharacterized protein</fullName>
    </submittedName>
</protein>
<dbReference type="AlphaFoldDB" id="A0A382XV30"/>
<proteinExistence type="predicted"/>
<gene>
    <name evidence="2" type="ORF">METZ01_LOCUS427369</name>
</gene>
<accession>A0A382XV30</accession>
<dbReference type="EMBL" id="UINC01170462">
    <property type="protein sequence ID" value="SVD74515.1"/>
    <property type="molecule type" value="Genomic_DNA"/>
</dbReference>
<organism evidence="2">
    <name type="scientific">marine metagenome</name>
    <dbReference type="NCBI Taxonomy" id="408172"/>
    <lineage>
        <taxon>unclassified sequences</taxon>
        <taxon>metagenomes</taxon>
        <taxon>ecological metagenomes</taxon>
    </lineage>
</organism>
<name>A0A382XV30_9ZZZZ</name>
<feature type="region of interest" description="Disordered" evidence="1">
    <location>
        <begin position="235"/>
        <end position="266"/>
    </location>
</feature>
<sequence length="266" mass="28938">AYASTILSNSTLVVALFNQTALQLGYYDTNGLINTEIVNFSNIPVNEIKNSTSLRIIQDNEKLRIAWQKSDATCGIISGSGETWNEELLFEPELIGSITGVGLEIIGDSQPALACAWTNGGALFDFSETQVWERVAELPPIAGDLQLLKFAENTHLLHSSSEFNSLALSSLISSEWTTAPLGGFQSEGLSARFDQHGVIRIAAHDINNLDLNLLRLLTDSDHDFIPDFEDELPNISGQWGDHDGDGFGDNPDGNGGDQRGPGKRHR</sequence>
<feature type="non-terminal residue" evidence="2">
    <location>
        <position position="1"/>
    </location>
</feature>
<evidence type="ECO:0000256" key="1">
    <source>
        <dbReference type="SAM" id="MobiDB-lite"/>
    </source>
</evidence>
<evidence type="ECO:0000313" key="2">
    <source>
        <dbReference type="EMBL" id="SVD74515.1"/>
    </source>
</evidence>
<reference evidence="2" key="1">
    <citation type="submission" date="2018-05" db="EMBL/GenBank/DDBJ databases">
        <authorList>
            <person name="Lanie J.A."/>
            <person name="Ng W.-L."/>
            <person name="Kazmierczak K.M."/>
            <person name="Andrzejewski T.M."/>
            <person name="Davidsen T.M."/>
            <person name="Wayne K.J."/>
            <person name="Tettelin H."/>
            <person name="Glass J.I."/>
            <person name="Rusch D."/>
            <person name="Podicherti R."/>
            <person name="Tsui H.-C.T."/>
            <person name="Winkler M.E."/>
        </authorList>
    </citation>
    <scope>NUCLEOTIDE SEQUENCE</scope>
</reference>